<dbReference type="EMBL" id="JAAMRD010000028">
    <property type="protein sequence ID" value="MBA1307169.1"/>
    <property type="molecule type" value="Genomic_DNA"/>
</dbReference>
<reference evidence="3 6" key="1">
    <citation type="submission" date="2014-03" db="EMBL/GenBank/DDBJ databases">
        <title>Complete genome sequence of Pseudomonas stutzeri 19SMN4.</title>
        <authorList>
            <person name="Brunet-Galmes I."/>
            <person name="Nogales B."/>
            <person name="Busquets A."/>
            <person name="Pena A."/>
            <person name="Gomila M."/>
            <person name="Garcia-Valdes E."/>
            <person name="Lalucat J."/>
            <person name="Bennasar A."/>
            <person name="Bosch R."/>
        </authorList>
    </citation>
    <scope>NUCLEOTIDE SEQUENCE [LARGE SCALE GENOMIC DNA]</scope>
    <source>
        <strain evidence="3 6">19SMN4</strain>
    </source>
</reference>
<evidence type="ECO:0000313" key="3">
    <source>
        <dbReference type="EMBL" id="AHY43398.1"/>
    </source>
</evidence>
<dbReference type="KEGG" id="pstu:UIB01_13290"/>
<protein>
    <submittedName>
        <fullName evidence="3">Lipoprotein</fullName>
    </submittedName>
</protein>
<dbReference type="EMBL" id="CP007509">
    <property type="protein sequence ID" value="AHY43398.1"/>
    <property type="molecule type" value="Genomic_DNA"/>
</dbReference>
<name>A0A023WTD2_STUST</name>
<organism evidence="3 6">
    <name type="scientific">Stutzerimonas stutzeri</name>
    <name type="common">Pseudomonas stutzeri</name>
    <dbReference type="NCBI Taxonomy" id="316"/>
    <lineage>
        <taxon>Bacteria</taxon>
        <taxon>Pseudomonadati</taxon>
        <taxon>Pseudomonadota</taxon>
        <taxon>Gammaproteobacteria</taxon>
        <taxon>Pseudomonadales</taxon>
        <taxon>Pseudomonadaceae</taxon>
        <taxon>Stutzerimonas</taxon>
    </lineage>
</organism>
<dbReference type="Proteomes" id="UP000025238">
    <property type="component" value="Chromosome"/>
</dbReference>
<reference evidence="4" key="2">
    <citation type="submission" date="2020-02" db="EMBL/GenBank/DDBJ databases">
        <title>Synteny-based analysis reveals conserved mechanism for high triclosan tolerance in Pseudomonas, as well as instances of horizontal transfer.</title>
        <authorList>
            <person name="Mcfarland A.G."/>
            <person name="Bertucci H.K."/>
            <person name="Litmann E."/>
            <person name="Shen J."/>
            <person name="Huttenhower C."/>
            <person name="Hartmann E.M."/>
        </authorList>
    </citation>
    <scope>NUCLEOTIDE SEQUENCE</scope>
    <source>
        <strain evidence="4">109A1</strain>
    </source>
</reference>
<evidence type="ECO:0000313" key="6">
    <source>
        <dbReference type="Proteomes" id="UP000025238"/>
    </source>
</evidence>
<dbReference type="RefSeq" id="WP_015278135.1">
    <property type="nucleotide sequence ID" value="NZ_JAAMRC010000005.1"/>
</dbReference>
<keyword evidence="2" id="KW-0732">Signal</keyword>
<proteinExistence type="predicted"/>
<sequence>MKKTLQLTAMGLLLVGLAGCDAAEQSAQKLAEKAEQAMQDVARETVDGTLQQLNKQLNEVQQSTNEWLGKPPSKETQEGELQEGLPETNESGEPIDKTAVET</sequence>
<keyword evidence="3" id="KW-0449">Lipoprotein</keyword>
<feature type="chain" id="PRO_5044363781" evidence="2">
    <location>
        <begin position="23"/>
        <end position="102"/>
    </location>
</feature>
<feature type="compositionally biased region" description="Polar residues" evidence="1">
    <location>
        <begin position="56"/>
        <end position="66"/>
    </location>
</feature>
<evidence type="ECO:0000313" key="5">
    <source>
        <dbReference type="EMBL" id="MDH0689870.1"/>
    </source>
</evidence>
<reference evidence="5" key="3">
    <citation type="submission" date="2022-09" db="EMBL/GenBank/DDBJ databases">
        <title>Intensive care unit water sources are persistently colonized with multi-drug resistant bacteria and are the site of extensive horizontal gene transfer of antibiotic resistance genes.</title>
        <authorList>
            <person name="Diorio-Toth L."/>
        </authorList>
    </citation>
    <scope>NUCLEOTIDE SEQUENCE</scope>
    <source>
        <strain evidence="5">GD03864</strain>
    </source>
</reference>
<dbReference type="EMBL" id="JAOCDG010000036">
    <property type="protein sequence ID" value="MDH0689870.1"/>
    <property type="molecule type" value="Genomic_DNA"/>
</dbReference>
<accession>A0A023WTD2</accession>
<evidence type="ECO:0000256" key="2">
    <source>
        <dbReference type="SAM" id="SignalP"/>
    </source>
</evidence>
<dbReference type="PROSITE" id="PS51257">
    <property type="entry name" value="PROKAR_LIPOPROTEIN"/>
    <property type="match status" value="1"/>
</dbReference>
<feature type="signal peptide" evidence="2">
    <location>
        <begin position="1"/>
        <end position="22"/>
    </location>
</feature>
<gene>
    <name evidence="4" type="ORF">G7024_22520</name>
    <name evidence="5" type="ORF">N5D09_17395</name>
    <name evidence="3" type="ORF">UIB01_13290</name>
</gene>
<dbReference type="Proteomes" id="UP001161139">
    <property type="component" value="Unassembled WGS sequence"/>
</dbReference>
<feature type="region of interest" description="Disordered" evidence="1">
    <location>
        <begin position="56"/>
        <end position="102"/>
    </location>
</feature>
<evidence type="ECO:0000313" key="4">
    <source>
        <dbReference type="EMBL" id="MBA1307169.1"/>
    </source>
</evidence>
<dbReference type="AlphaFoldDB" id="A0A023WTD2"/>
<dbReference type="Proteomes" id="UP001138621">
    <property type="component" value="Unassembled WGS sequence"/>
</dbReference>
<evidence type="ECO:0000256" key="1">
    <source>
        <dbReference type="SAM" id="MobiDB-lite"/>
    </source>
</evidence>
<dbReference type="PATRIC" id="fig|316.97.peg.2656"/>